<organism evidence="1 2">
    <name type="scientific">Russula ochroleuca</name>
    <dbReference type="NCBI Taxonomy" id="152965"/>
    <lineage>
        <taxon>Eukaryota</taxon>
        <taxon>Fungi</taxon>
        <taxon>Dikarya</taxon>
        <taxon>Basidiomycota</taxon>
        <taxon>Agaricomycotina</taxon>
        <taxon>Agaricomycetes</taxon>
        <taxon>Russulales</taxon>
        <taxon>Russulaceae</taxon>
        <taxon>Russula</taxon>
    </lineage>
</organism>
<comment type="caution">
    <text evidence="1">The sequence shown here is derived from an EMBL/GenBank/DDBJ whole genome shotgun (WGS) entry which is preliminary data.</text>
</comment>
<dbReference type="Proteomes" id="UP000759537">
    <property type="component" value="Unassembled WGS sequence"/>
</dbReference>
<reference evidence="1" key="1">
    <citation type="submission" date="2019-10" db="EMBL/GenBank/DDBJ databases">
        <authorList>
            <consortium name="DOE Joint Genome Institute"/>
            <person name="Kuo A."/>
            <person name="Miyauchi S."/>
            <person name="Kiss E."/>
            <person name="Drula E."/>
            <person name="Kohler A."/>
            <person name="Sanchez-Garcia M."/>
            <person name="Andreopoulos B."/>
            <person name="Barry K.W."/>
            <person name="Bonito G."/>
            <person name="Buee M."/>
            <person name="Carver A."/>
            <person name="Chen C."/>
            <person name="Cichocki N."/>
            <person name="Clum A."/>
            <person name="Culley D."/>
            <person name="Crous P.W."/>
            <person name="Fauchery L."/>
            <person name="Girlanda M."/>
            <person name="Hayes R."/>
            <person name="Keri Z."/>
            <person name="LaButti K."/>
            <person name="Lipzen A."/>
            <person name="Lombard V."/>
            <person name="Magnuson J."/>
            <person name="Maillard F."/>
            <person name="Morin E."/>
            <person name="Murat C."/>
            <person name="Nolan M."/>
            <person name="Ohm R."/>
            <person name="Pangilinan J."/>
            <person name="Pereira M."/>
            <person name="Perotto S."/>
            <person name="Peter M."/>
            <person name="Riley R."/>
            <person name="Sitrit Y."/>
            <person name="Stielow B."/>
            <person name="Szollosi G."/>
            <person name="Zifcakova L."/>
            <person name="Stursova M."/>
            <person name="Spatafora J.W."/>
            <person name="Tedersoo L."/>
            <person name="Vaario L.-M."/>
            <person name="Yamada A."/>
            <person name="Yan M."/>
            <person name="Wang P."/>
            <person name="Xu J."/>
            <person name="Bruns T."/>
            <person name="Baldrian P."/>
            <person name="Vilgalys R."/>
            <person name="Henrissat B."/>
            <person name="Grigoriev I.V."/>
            <person name="Hibbett D."/>
            <person name="Nagy L.G."/>
            <person name="Martin F.M."/>
        </authorList>
    </citation>
    <scope>NUCLEOTIDE SEQUENCE</scope>
    <source>
        <strain evidence="1">Prilba</strain>
    </source>
</reference>
<name>A0A9P5N605_9AGAM</name>
<keyword evidence="2" id="KW-1185">Reference proteome</keyword>
<gene>
    <name evidence="1" type="ORF">DFH94DRAFT_678130</name>
</gene>
<evidence type="ECO:0000313" key="1">
    <source>
        <dbReference type="EMBL" id="KAF8487074.1"/>
    </source>
</evidence>
<proteinExistence type="predicted"/>
<reference evidence="1" key="2">
    <citation type="journal article" date="2020" name="Nat. Commun.">
        <title>Large-scale genome sequencing of mycorrhizal fungi provides insights into the early evolution of symbiotic traits.</title>
        <authorList>
            <person name="Miyauchi S."/>
            <person name="Kiss E."/>
            <person name="Kuo A."/>
            <person name="Drula E."/>
            <person name="Kohler A."/>
            <person name="Sanchez-Garcia M."/>
            <person name="Morin E."/>
            <person name="Andreopoulos B."/>
            <person name="Barry K.W."/>
            <person name="Bonito G."/>
            <person name="Buee M."/>
            <person name="Carver A."/>
            <person name="Chen C."/>
            <person name="Cichocki N."/>
            <person name="Clum A."/>
            <person name="Culley D."/>
            <person name="Crous P.W."/>
            <person name="Fauchery L."/>
            <person name="Girlanda M."/>
            <person name="Hayes R.D."/>
            <person name="Keri Z."/>
            <person name="LaButti K."/>
            <person name="Lipzen A."/>
            <person name="Lombard V."/>
            <person name="Magnuson J."/>
            <person name="Maillard F."/>
            <person name="Murat C."/>
            <person name="Nolan M."/>
            <person name="Ohm R.A."/>
            <person name="Pangilinan J."/>
            <person name="Pereira M.F."/>
            <person name="Perotto S."/>
            <person name="Peter M."/>
            <person name="Pfister S."/>
            <person name="Riley R."/>
            <person name="Sitrit Y."/>
            <person name="Stielow J.B."/>
            <person name="Szollosi G."/>
            <person name="Zifcakova L."/>
            <person name="Stursova M."/>
            <person name="Spatafora J.W."/>
            <person name="Tedersoo L."/>
            <person name="Vaario L.M."/>
            <person name="Yamada A."/>
            <person name="Yan M."/>
            <person name="Wang P."/>
            <person name="Xu J."/>
            <person name="Bruns T."/>
            <person name="Baldrian P."/>
            <person name="Vilgalys R."/>
            <person name="Dunand C."/>
            <person name="Henrissat B."/>
            <person name="Grigoriev I.V."/>
            <person name="Hibbett D."/>
            <person name="Nagy L.G."/>
            <person name="Martin F.M."/>
        </authorList>
    </citation>
    <scope>NUCLEOTIDE SEQUENCE</scope>
    <source>
        <strain evidence="1">Prilba</strain>
    </source>
</reference>
<accession>A0A9P5N605</accession>
<evidence type="ECO:0000313" key="2">
    <source>
        <dbReference type="Proteomes" id="UP000759537"/>
    </source>
</evidence>
<dbReference type="EMBL" id="WHVB01000001">
    <property type="protein sequence ID" value="KAF8487074.1"/>
    <property type="molecule type" value="Genomic_DNA"/>
</dbReference>
<sequence>MVDHFGVNLWLVSTAASAEPSIAEMASEGNWLVAIIGEDEGDGEDDRVSNQTSPTLIPTAEMGAPMLLKVIMALAVVCWVAVDDSEGVRALADKPPSLMDGQMLDSACETSPVTLFTTTQAVNIPEAQDLGSLLDTSSGSDVAVAEQLAASSDAMVRFGPNVPNFRPDHIEQFKGSSSGFSDI</sequence>
<protein>
    <submittedName>
        <fullName evidence="1">Uncharacterized protein</fullName>
    </submittedName>
</protein>
<dbReference type="AlphaFoldDB" id="A0A9P5N605"/>